<feature type="compositionally biased region" description="Low complexity" evidence="1">
    <location>
        <begin position="76"/>
        <end position="89"/>
    </location>
</feature>
<accession>A0A835HPA9</accession>
<proteinExistence type="predicted"/>
<reference evidence="2 3" key="1">
    <citation type="submission" date="2020-10" db="EMBL/GenBank/DDBJ databases">
        <title>The Coptis chinensis genome and diversification of protoberbering-type alkaloids.</title>
        <authorList>
            <person name="Wang B."/>
            <person name="Shu S."/>
            <person name="Song C."/>
            <person name="Liu Y."/>
        </authorList>
    </citation>
    <scope>NUCLEOTIDE SEQUENCE [LARGE SCALE GENOMIC DNA]</scope>
    <source>
        <strain evidence="2">HL-2020</strain>
        <tissue evidence="2">Leaf</tissue>
    </source>
</reference>
<dbReference type="EMBL" id="JADFTS010000005">
    <property type="protein sequence ID" value="KAF9604520.1"/>
    <property type="molecule type" value="Genomic_DNA"/>
</dbReference>
<organism evidence="2 3">
    <name type="scientific">Coptis chinensis</name>
    <dbReference type="NCBI Taxonomy" id="261450"/>
    <lineage>
        <taxon>Eukaryota</taxon>
        <taxon>Viridiplantae</taxon>
        <taxon>Streptophyta</taxon>
        <taxon>Embryophyta</taxon>
        <taxon>Tracheophyta</taxon>
        <taxon>Spermatophyta</taxon>
        <taxon>Magnoliopsida</taxon>
        <taxon>Ranunculales</taxon>
        <taxon>Ranunculaceae</taxon>
        <taxon>Coptidoideae</taxon>
        <taxon>Coptis</taxon>
    </lineage>
</organism>
<feature type="compositionally biased region" description="Polar residues" evidence="1">
    <location>
        <begin position="193"/>
        <end position="212"/>
    </location>
</feature>
<dbReference type="AlphaFoldDB" id="A0A835HPA9"/>
<feature type="region of interest" description="Disordered" evidence="1">
    <location>
        <begin position="43"/>
        <end position="130"/>
    </location>
</feature>
<sequence>MRPKDLMLEVLNLTNLGYNFLIGLLGRLKLECLRGSMVQPENHVNPPPLERHPGQNRRTCPLGKGEGRKSKKSKQSAETNETNENNEANETNEDNEANEVEPQNVDNNEGEPQVNDIPITTRGGGRRGRDHNVNVHEVVNEPEVHEVVNDIPRATRGGRAGGRVGGTTGGRVYMSAMGENNTPVASSDEVISQKKQNSDPVASIHSSGVISQKKQKTGPKSGLVGHHGPSAVWNHFAKQLSEGTNKYSGTDVALAE</sequence>
<evidence type="ECO:0000313" key="2">
    <source>
        <dbReference type="EMBL" id="KAF9604520.1"/>
    </source>
</evidence>
<dbReference type="Proteomes" id="UP000631114">
    <property type="component" value="Unassembled WGS sequence"/>
</dbReference>
<name>A0A835HPA9_9MAGN</name>
<evidence type="ECO:0000256" key="1">
    <source>
        <dbReference type="SAM" id="MobiDB-lite"/>
    </source>
</evidence>
<keyword evidence="3" id="KW-1185">Reference proteome</keyword>
<feature type="compositionally biased region" description="Acidic residues" evidence="1">
    <location>
        <begin position="90"/>
        <end position="99"/>
    </location>
</feature>
<protein>
    <submittedName>
        <fullName evidence="2">Uncharacterized protein</fullName>
    </submittedName>
</protein>
<comment type="caution">
    <text evidence="2">The sequence shown here is derived from an EMBL/GenBank/DDBJ whole genome shotgun (WGS) entry which is preliminary data.</text>
</comment>
<evidence type="ECO:0000313" key="3">
    <source>
        <dbReference type="Proteomes" id="UP000631114"/>
    </source>
</evidence>
<gene>
    <name evidence="2" type="ORF">IFM89_007641</name>
</gene>
<feature type="region of interest" description="Disordered" evidence="1">
    <location>
        <begin position="193"/>
        <end position="230"/>
    </location>
</feature>